<dbReference type="RefSeq" id="WP_112275418.1">
    <property type="nucleotide sequence ID" value="NZ_SWMS01000014.1"/>
</dbReference>
<evidence type="ECO:0000313" key="1">
    <source>
        <dbReference type="EMBL" id="TKG66909.1"/>
    </source>
</evidence>
<proteinExistence type="predicted"/>
<comment type="caution">
    <text evidence="1">The sequence shown here is derived from an EMBL/GenBank/DDBJ whole genome shotgun (WGS) entry which is preliminary data.</text>
</comment>
<protein>
    <recommendedName>
        <fullName evidence="3">Tail fiber protein</fullName>
    </recommendedName>
</protein>
<reference evidence="1 2" key="1">
    <citation type="journal article" date="2015" name="Antonie Van Leeuwenhoek">
        <title>Prauserella endophytica sp. nov., an endophytic actinobacterium isolated from Tamarix taklamakanensis.</title>
        <authorList>
            <person name="Liu J.M."/>
            <person name="Habden X."/>
            <person name="Guo L."/>
            <person name="Tuo L."/>
            <person name="Jiang Z.K."/>
            <person name="Liu S.W."/>
            <person name="Liu X.F."/>
            <person name="Chen L."/>
            <person name="Li R.F."/>
            <person name="Zhang Y.Q."/>
            <person name="Sun C.H."/>
        </authorList>
    </citation>
    <scope>NUCLEOTIDE SEQUENCE [LARGE SCALE GENOMIC DNA]</scope>
    <source>
        <strain evidence="1 2">CGMCC 4.7182</strain>
    </source>
</reference>
<name>A0ABY2S034_9PSEU</name>
<evidence type="ECO:0000313" key="2">
    <source>
        <dbReference type="Proteomes" id="UP000309992"/>
    </source>
</evidence>
<accession>A0ABY2S034</accession>
<sequence length="267" mass="27978">MAFSDQLVVGPPGAEVSSSQFGEILKLLLNNLDGRDIDRLSEINGLSARLGSGVGTGSSTTTGTASAQLAALRTRAGALETLTPSTARFAHLVHTGRTTTPPANFAALCSTANTANAQLIQPNDTTTAARTLWMPAPTNEGGAITKSANNYEFTFGYTGYWMITANLGIVVRDVAATALLGQVQAALMTGSGTIELLNNDVLPANIPSRQAIYLPISGEIRVTSTTEPYYLRAYQTLYAAASGDNDTMVLDAVGGATYLKARFVRPL</sequence>
<dbReference type="Proteomes" id="UP000309992">
    <property type="component" value="Unassembled WGS sequence"/>
</dbReference>
<keyword evidence="2" id="KW-1185">Reference proteome</keyword>
<organism evidence="1 2">
    <name type="scientific">Prauserella endophytica</name>
    <dbReference type="NCBI Taxonomy" id="1592324"/>
    <lineage>
        <taxon>Bacteria</taxon>
        <taxon>Bacillati</taxon>
        <taxon>Actinomycetota</taxon>
        <taxon>Actinomycetes</taxon>
        <taxon>Pseudonocardiales</taxon>
        <taxon>Pseudonocardiaceae</taxon>
        <taxon>Prauserella</taxon>
        <taxon>Prauserella coralliicola group</taxon>
    </lineage>
</organism>
<dbReference type="EMBL" id="SWMS01000014">
    <property type="protein sequence ID" value="TKG66909.1"/>
    <property type="molecule type" value="Genomic_DNA"/>
</dbReference>
<gene>
    <name evidence="1" type="ORF">FCN18_23635</name>
</gene>
<evidence type="ECO:0008006" key="3">
    <source>
        <dbReference type="Google" id="ProtNLM"/>
    </source>
</evidence>